<reference evidence="11" key="1">
    <citation type="submission" date="2023-06" db="EMBL/GenBank/DDBJ databases">
        <authorList>
            <consortium name="Lawrence Berkeley National Laboratory"/>
            <person name="Ahrendt S."/>
            <person name="Sahu N."/>
            <person name="Indic B."/>
            <person name="Wong-Bajracharya J."/>
            <person name="Merenyi Z."/>
            <person name="Ke H.-M."/>
            <person name="Monk M."/>
            <person name="Kocsube S."/>
            <person name="Drula E."/>
            <person name="Lipzen A."/>
            <person name="Balint B."/>
            <person name="Henrissat B."/>
            <person name="Andreopoulos B."/>
            <person name="Martin F.M."/>
            <person name="Harder C.B."/>
            <person name="Rigling D."/>
            <person name="Ford K.L."/>
            <person name="Foster G.D."/>
            <person name="Pangilinan J."/>
            <person name="Papanicolaou A."/>
            <person name="Barry K."/>
            <person name="LaButti K."/>
            <person name="Viragh M."/>
            <person name="Koriabine M."/>
            <person name="Yan M."/>
            <person name="Riley R."/>
            <person name="Champramary S."/>
            <person name="Plett K.L."/>
            <person name="Tsai I.J."/>
            <person name="Slot J."/>
            <person name="Sipos G."/>
            <person name="Plett J."/>
            <person name="Nagy L.G."/>
            <person name="Grigoriev I.V."/>
        </authorList>
    </citation>
    <scope>NUCLEOTIDE SEQUENCE</scope>
    <source>
        <strain evidence="11">HWK02</strain>
    </source>
</reference>
<keyword evidence="9" id="KW-0732">Signal</keyword>
<dbReference type="SUPFAM" id="SSF51445">
    <property type="entry name" value="(Trans)glycosidases"/>
    <property type="match status" value="1"/>
</dbReference>
<keyword evidence="12" id="KW-1185">Reference proteome</keyword>
<feature type="domain" description="GH18" evidence="10">
    <location>
        <begin position="28"/>
        <end position="415"/>
    </location>
</feature>
<evidence type="ECO:0000256" key="1">
    <source>
        <dbReference type="ARBA" id="ARBA00000822"/>
    </source>
</evidence>
<feature type="signal peptide" evidence="9">
    <location>
        <begin position="1"/>
        <end position="17"/>
    </location>
</feature>
<dbReference type="InterPro" id="IPR011583">
    <property type="entry name" value="Chitinase_II/V-like_cat"/>
</dbReference>
<protein>
    <submittedName>
        <fullName evidence="11">Endochitinase</fullName>
    </submittedName>
</protein>
<gene>
    <name evidence="11" type="ORF">EDD18DRAFT_1308075</name>
</gene>
<evidence type="ECO:0000256" key="4">
    <source>
        <dbReference type="ARBA" id="ARBA00023277"/>
    </source>
</evidence>
<dbReference type="SMART" id="SM00636">
    <property type="entry name" value="Glyco_18"/>
    <property type="match status" value="1"/>
</dbReference>
<dbReference type="InterPro" id="IPR050314">
    <property type="entry name" value="Glycosyl_Hydrlase_18"/>
</dbReference>
<dbReference type="GO" id="GO:0005576">
    <property type="term" value="C:extracellular region"/>
    <property type="evidence" value="ECO:0007669"/>
    <property type="project" value="TreeGrafter"/>
</dbReference>
<dbReference type="PROSITE" id="PS51910">
    <property type="entry name" value="GH18_2"/>
    <property type="match status" value="1"/>
</dbReference>
<comment type="catalytic activity">
    <reaction evidence="1">
        <text>Random endo-hydrolysis of N-acetyl-beta-D-glucosaminide (1-&gt;4)-beta-linkages in chitin and chitodextrins.</text>
        <dbReference type="EC" id="3.2.1.14"/>
    </reaction>
</comment>
<dbReference type="GO" id="GO:0008843">
    <property type="term" value="F:endochitinase activity"/>
    <property type="evidence" value="ECO:0007669"/>
    <property type="project" value="UniProtKB-EC"/>
</dbReference>
<sequence length="415" mass="43975">MIWPSLLALSSLSLIHAAERDVSCDSDKVATTWFAGWHANDGFNVSDVPWSKYTEVTFAFAETTPDVNTLSFNTSGIDSSGVLAQLVATAHENDVDAKVSIGGWTGSLYWSDNVGSSENRTAWVKTLTGLVSKYDLDGLDFDWEYPGKQGIGCNALNTNDTANFLEFLKELREDPIGANLTLSAAASIAPFTGSDGTALTDVSEFAEYLDYVAIMNYDIWGSWSATVGPNAPLDDSCAIAANQAGSAVSAVTKWTEAGFPSDQLLLGVAAYGHSFSVPQAGAFANSSDVLALYASFDSSEHPAGDAWDDAAGFDVCGAATTAGGVIDFWGLVAQGYLTENGDAADGVPYVFDNCSQTPFIYNTTTQVMISYDNAESFAAKGQFITDMGLAGFAMWEAGGDYNSILLDAIREKVFA</sequence>
<dbReference type="PANTHER" id="PTHR11177:SF392">
    <property type="entry name" value="HAP41P"/>
    <property type="match status" value="1"/>
</dbReference>
<dbReference type="GO" id="GO:0008061">
    <property type="term" value="F:chitin binding"/>
    <property type="evidence" value="ECO:0007669"/>
    <property type="project" value="InterPro"/>
</dbReference>
<accession>A0AA39QCQ8</accession>
<keyword evidence="3" id="KW-0146">Chitin degradation</keyword>
<dbReference type="PANTHER" id="PTHR11177">
    <property type="entry name" value="CHITINASE"/>
    <property type="match status" value="1"/>
</dbReference>
<dbReference type="EMBL" id="JAUEPU010000009">
    <property type="protein sequence ID" value="KAK0499685.1"/>
    <property type="molecule type" value="Genomic_DNA"/>
</dbReference>
<dbReference type="Gene3D" id="3.20.20.80">
    <property type="entry name" value="Glycosidases"/>
    <property type="match status" value="1"/>
</dbReference>
<evidence type="ECO:0000256" key="3">
    <source>
        <dbReference type="ARBA" id="ARBA00023024"/>
    </source>
</evidence>
<organism evidence="11 12">
    <name type="scientific">Armillaria luteobubalina</name>
    <dbReference type="NCBI Taxonomy" id="153913"/>
    <lineage>
        <taxon>Eukaryota</taxon>
        <taxon>Fungi</taxon>
        <taxon>Dikarya</taxon>
        <taxon>Basidiomycota</taxon>
        <taxon>Agaricomycotina</taxon>
        <taxon>Agaricomycetes</taxon>
        <taxon>Agaricomycetidae</taxon>
        <taxon>Agaricales</taxon>
        <taxon>Marasmiineae</taxon>
        <taxon>Physalacriaceae</taxon>
        <taxon>Armillaria</taxon>
    </lineage>
</organism>
<comment type="similarity">
    <text evidence="8">Belongs to the glycosyl hydrolase 18 family.</text>
</comment>
<proteinExistence type="inferred from homology"/>
<evidence type="ECO:0000256" key="7">
    <source>
        <dbReference type="RuleBase" id="RU000489"/>
    </source>
</evidence>
<keyword evidence="2 7" id="KW-0378">Hydrolase</keyword>
<keyword evidence="6" id="KW-0624">Polysaccharide degradation</keyword>
<dbReference type="InterPro" id="IPR017853">
    <property type="entry name" value="GH"/>
</dbReference>
<evidence type="ECO:0000256" key="2">
    <source>
        <dbReference type="ARBA" id="ARBA00022801"/>
    </source>
</evidence>
<dbReference type="GO" id="GO:0006032">
    <property type="term" value="P:chitin catabolic process"/>
    <property type="evidence" value="ECO:0007669"/>
    <property type="project" value="UniProtKB-KW"/>
</dbReference>
<dbReference type="AlphaFoldDB" id="A0AA39QCQ8"/>
<name>A0AA39QCQ8_9AGAR</name>
<keyword evidence="5 7" id="KW-0326">Glycosidase</keyword>
<evidence type="ECO:0000256" key="9">
    <source>
        <dbReference type="SAM" id="SignalP"/>
    </source>
</evidence>
<feature type="chain" id="PRO_5041326156" evidence="9">
    <location>
        <begin position="18"/>
        <end position="415"/>
    </location>
</feature>
<dbReference type="Proteomes" id="UP001175228">
    <property type="component" value="Unassembled WGS sequence"/>
</dbReference>
<dbReference type="GO" id="GO:0000272">
    <property type="term" value="P:polysaccharide catabolic process"/>
    <property type="evidence" value="ECO:0007669"/>
    <property type="project" value="UniProtKB-KW"/>
</dbReference>
<evidence type="ECO:0000313" key="12">
    <source>
        <dbReference type="Proteomes" id="UP001175228"/>
    </source>
</evidence>
<comment type="caution">
    <text evidence="11">The sequence shown here is derived from an EMBL/GenBank/DDBJ whole genome shotgun (WGS) entry which is preliminary data.</text>
</comment>
<dbReference type="InterPro" id="IPR001223">
    <property type="entry name" value="Glyco_hydro18_cat"/>
</dbReference>
<dbReference type="InterPro" id="IPR001579">
    <property type="entry name" value="Glyco_hydro_18_chit_AS"/>
</dbReference>
<evidence type="ECO:0000259" key="10">
    <source>
        <dbReference type="PROSITE" id="PS51910"/>
    </source>
</evidence>
<evidence type="ECO:0000313" key="11">
    <source>
        <dbReference type="EMBL" id="KAK0499685.1"/>
    </source>
</evidence>
<evidence type="ECO:0000256" key="8">
    <source>
        <dbReference type="RuleBase" id="RU004453"/>
    </source>
</evidence>
<dbReference type="PROSITE" id="PS01095">
    <property type="entry name" value="GH18_1"/>
    <property type="match status" value="1"/>
</dbReference>
<dbReference type="InterPro" id="IPR029070">
    <property type="entry name" value="Chitinase_insertion_sf"/>
</dbReference>
<evidence type="ECO:0000256" key="5">
    <source>
        <dbReference type="ARBA" id="ARBA00023295"/>
    </source>
</evidence>
<keyword evidence="4" id="KW-0119">Carbohydrate metabolism</keyword>
<evidence type="ECO:0000256" key="6">
    <source>
        <dbReference type="ARBA" id="ARBA00023326"/>
    </source>
</evidence>
<dbReference type="Pfam" id="PF00704">
    <property type="entry name" value="Glyco_hydro_18"/>
    <property type="match status" value="1"/>
</dbReference>
<dbReference type="Gene3D" id="3.10.50.10">
    <property type="match status" value="1"/>
</dbReference>
<dbReference type="SUPFAM" id="SSF54556">
    <property type="entry name" value="Chitinase insertion domain"/>
    <property type="match status" value="1"/>
</dbReference>